<dbReference type="Gene3D" id="3.30.1330.120">
    <property type="entry name" value="2-methylcitrate dehydratase PrpD"/>
    <property type="match status" value="1"/>
</dbReference>
<feature type="domain" description="MmgE/PrpD N-terminal" evidence="2">
    <location>
        <begin position="35"/>
        <end position="246"/>
    </location>
</feature>
<comment type="caution">
    <text evidence="4">The sequence shown here is derived from an EMBL/GenBank/DDBJ whole genome shotgun (WGS) entry which is preliminary data.</text>
</comment>
<gene>
    <name evidence="4" type="ORF">GCM10017577_17650</name>
</gene>
<comment type="similarity">
    <text evidence="1">Belongs to the PrpD family.</text>
</comment>
<sequence>MAAGIDGAGVTFLLAAHSVRPAVETAAGGPVLAASVLDTLGSAAGGRREASVVHVRRALGATLVPGPATVWVSGERTDAPTAALLNGTTAHALDYDDVNDRMSGHPSAVLWPAILAVGEEVDASGAALAEAYTVGFDTIVAVAAALDVPAHYTRGWHATATIGTVGAAAAVSRLLGLDAAGTAHALGLASTTAAGSRQNFGTMAKPLHAGLAARNAVEAARFAAAGVTADPAELDGPLGFVARFGGAGPGAPRIVAELLDTPSLLAVEGLNIKSYPACYKVQRAVDAALAVLDGTPLRPEDVLSVRVTTEPEGQQPLVHHRPTDGTQAKFSMEYVVAAALLDGRIDLFSFADDRIARPGVDAVLRRVEPRTAPVPPVGPPTWEGGYATVEVETTTGVRTGRRDVPHGDHRDPLTWAEVVAKFDSCCRFGGTAFDPGALPAALAAAGAGTAGLPGARAVTATLQPAALTATATVTATATATA</sequence>
<dbReference type="PANTHER" id="PTHR16943">
    <property type="entry name" value="2-METHYLCITRATE DEHYDRATASE-RELATED"/>
    <property type="match status" value="1"/>
</dbReference>
<dbReference type="InterPro" id="IPR042183">
    <property type="entry name" value="MmgE/PrpD_sf_1"/>
</dbReference>
<dbReference type="PANTHER" id="PTHR16943:SF8">
    <property type="entry name" value="2-METHYLCITRATE DEHYDRATASE"/>
    <property type="match status" value="1"/>
</dbReference>
<dbReference type="EMBL" id="BSFQ01000005">
    <property type="protein sequence ID" value="GLL10625.1"/>
    <property type="molecule type" value="Genomic_DNA"/>
</dbReference>
<dbReference type="Pfam" id="PF19305">
    <property type="entry name" value="MmgE_PrpD_C"/>
    <property type="match status" value="1"/>
</dbReference>
<protein>
    <recommendedName>
        <fullName evidence="6">2-methylcitrate dehydratase PrpD</fullName>
    </recommendedName>
</protein>
<dbReference type="InterPro" id="IPR036148">
    <property type="entry name" value="MmgE/PrpD_sf"/>
</dbReference>
<name>A0A9W6L1S8_9PSEU</name>
<reference evidence="4" key="1">
    <citation type="journal article" date="2014" name="Int. J. Syst. Evol. Microbiol.">
        <title>Complete genome sequence of Corynebacterium casei LMG S-19264T (=DSM 44701T), isolated from a smear-ripened cheese.</title>
        <authorList>
            <consortium name="US DOE Joint Genome Institute (JGI-PGF)"/>
            <person name="Walter F."/>
            <person name="Albersmeier A."/>
            <person name="Kalinowski J."/>
            <person name="Ruckert C."/>
        </authorList>
    </citation>
    <scope>NUCLEOTIDE SEQUENCE</scope>
    <source>
        <strain evidence="4">VKM Ac-1069</strain>
    </source>
</reference>
<dbReference type="RefSeq" id="WP_051736816.1">
    <property type="nucleotide sequence ID" value="NZ_BAAAUZ010000002.1"/>
</dbReference>
<evidence type="ECO:0008006" key="6">
    <source>
        <dbReference type="Google" id="ProtNLM"/>
    </source>
</evidence>
<dbReference type="Proteomes" id="UP001143463">
    <property type="component" value="Unassembled WGS sequence"/>
</dbReference>
<dbReference type="AlphaFoldDB" id="A0A9W6L1S8"/>
<dbReference type="SUPFAM" id="SSF103378">
    <property type="entry name" value="2-methylcitrate dehydratase PrpD"/>
    <property type="match status" value="1"/>
</dbReference>
<evidence type="ECO:0000313" key="4">
    <source>
        <dbReference type="EMBL" id="GLL10625.1"/>
    </source>
</evidence>
<keyword evidence="5" id="KW-1185">Reference proteome</keyword>
<organism evidence="4 5">
    <name type="scientific">Pseudonocardia halophobica</name>
    <dbReference type="NCBI Taxonomy" id="29401"/>
    <lineage>
        <taxon>Bacteria</taxon>
        <taxon>Bacillati</taxon>
        <taxon>Actinomycetota</taxon>
        <taxon>Actinomycetes</taxon>
        <taxon>Pseudonocardiales</taxon>
        <taxon>Pseudonocardiaceae</taxon>
        <taxon>Pseudonocardia</taxon>
    </lineage>
</organism>
<dbReference type="Pfam" id="PF03972">
    <property type="entry name" value="MmgE_PrpD_N"/>
    <property type="match status" value="1"/>
</dbReference>
<proteinExistence type="inferred from homology"/>
<evidence type="ECO:0000259" key="3">
    <source>
        <dbReference type="Pfam" id="PF19305"/>
    </source>
</evidence>
<evidence type="ECO:0000259" key="2">
    <source>
        <dbReference type="Pfam" id="PF03972"/>
    </source>
</evidence>
<evidence type="ECO:0000256" key="1">
    <source>
        <dbReference type="ARBA" id="ARBA00006174"/>
    </source>
</evidence>
<dbReference type="Gene3D" id="1.10.4100.10">
    <property type="entry name" value="2-methylcitrate dehydratase PrpD"/>
    <property type="match status" value="1"/>
</dbReference>
<dbReference type="GO" id="GO:0016829">
    <property type="term" value="F:lyase activity"/>
    <property type="evidence" value="ECO:0007669"/>
    <property type="project" value="InterPro"/>
</dbReference>
<dbReference type="InterPro" id="IPR005656">
    <property type="entry name" value="MmgE_PrpD"/>
</dbReference>
<evidence type="ECO:0000313" key="5">
    <source>
        <dbReference type="Proteomes" id="UP001143463"/>
    </source>
</evidence>
<reference evidence="4" key="2">
    <citation type="submission" date="2023-01" db="EMBL/GenBank/DDBJ databases">
        <authorList>
            <person name="Sun Q."/>
            <person name="Evtushenko L."/>
        </authorList>
    </citation>
    <scope>NUCLEOTIDE SEQUENCE</scope>
    <source>
        <strain evidence="4">VKM Ac-1069</strain>
    </source>
</reference>
<dbReference type="InterPro" id="IPR045337">
    <property type="entry name" value="MmgE_PrpD_C"/>
</dbReference>
<dbReference type="InterPro" id="IPR045336">
    <property type="entry name" value="MmgE_PrpD_N"/>
</dbReference>
<dbReference type="InterPro" id="IPR042188">
    <property type="entry name" value="MmgE/PrpD_sf_2"/>
</dbReference>
<feature type="domain" description="MmgE/PrpD C-terminal" evidence="3">
    <location>
        <begin position="275"/>
        <end position="427"/>
    </location>
</feature>
<accession>A0A9W6L1S8</accession>